<keyword evidence="2" id="KW-1185">Reference proteome</keyword>
<organism evidence="1">
    <name type="scientific">Absidia glauca</name>
    <name type="common">Pin mould</name>
    <dbReference type="NCBI Taxonomy" id="4829"/>
    <lineage>
        <taxon>Eukaryota</taxon>
        <taxon>Fungi</taxon>
        <taxon>Fungi incertae sedis</taxon>
        <taxon>Mucoromycota</taxon>
        <taxon>Mucoromycotina</taxon>
        <taxon>Mucoromycetes</taxon>
        <taxon>Mucorales</taxon>
        <taxon>Cunninghamellaceae</taxon>
        <taxon>Absidia</taxon>
    </lineage>
</organism>
<dbReference type="Proteomes" id="UP000078561">
    <property type="component" value="Unassembled WGS sequence"/>
</dbReference>
<proteinExistence type="predicted"/>
<accession>A0A168MIE8</accession>
<evidence type="ECO:0000313" key="2">
    <source>
        <dbReference type="Proteomes" id="UP000078561"/>
    </source>
</evidence>
<gene>
    <name evidence="1" type="primary">ABSGL_04127.1 scaffold 5122</name>
</gene>
<evidence type="ECO:0000313" key="1">
    <source>
        <dbReference type="EMBL" id="SAL98576.1"/>
    </source>
</evidence>
<sequence length="88" mass="10033">MIHYDDLDTVPNAYGMCIPLTIEFGYNNNDIRNYTASVIMVDQPSFCRYYKDDVCTQPTSPSITVTPGIMALNHPKEDYLNCFLNNTN</sequence>
<reference evidence="1" key="1">
    <citation type="submission" date="2016-04" db="EMBL/GenBank/DDBJ databases">
        <authorList>
            <person name="Evans L.H."/>
            <person name="Alamgir A."/>
            <person name="Owens N."/>
            <person name="Weber N.D."/>
            <person name="Virtaneva K."/>
            <person name="Barbian K."/>
            <person name="Babar A."/>
            <person name="Rosenke K."/>
        </authorList>
    </citation>
    <scope>NUCLEOTIDE SEQUENCE [LARGE SCALE GENOMIC DNA]</scope>
    <source>
        <strain evidence="1">CBS 101.48</strain>
    </source>
</reference>
<dbReference type="EMBL" id="LT552246">
    <property type="protein sequence ID" value="SAL98576.1"/>
    <property type="molecule type" value="Genomic_DNA"/>
</dbReference>
<protein>
    <submittedName>
        <fullName evidence="1">Uncharacterized protein</fullName>
    </submittedName>
</protein>
<dbReference type="InParanoid" id="A0A168MIE8"/>
<dbReference type="AlphaFoldDB" id="A0A168MIE8"/>
<name>A0A168MIE8_ABSGL</name>